<dbReference type="Proteomes" id="UP000724874">
    <property type="component" value="Unassembled WGS sequence"/>
</dbReference>
<evidence type="ECO:0000259" key="2">
    <source>
        <dbReference type="PROSITE" id="PS51186"/>
    </source>
</evidence>
<comment type="caution">
    <text evidence="3">The sequence shown here is derived from an EMBL/GenBank/DDBJ whole genome shotgun (WGS) entry which is preliminary data.</text>
</comment>
<sequence length="580" mass="64565">MAAHLDLSSCTATFRSEAHHEHPRRLSYLTGVLAHPSPSIGDLATVRCLKVTGRIWFKNNRDFLEVMDEESREMNEFSVGLFDAEGNIRSWLVDGGPRSGSGCWGVELSVGDMVYVEDLEVKEEFRKQGVGSWLLRKLLTEDHIGYKGHAYVWPTPNARIEDKLEWFRQRDAIVAFYRKNGFRRVGLTPFFAYSPDPSHPSRNLSAAADPDPPSKAFESATATAPQLTEEEETAQYPLHFAVTSNKTPSVAQLIHAAYQADRTSIRKRDPRTGLLPIHVAAASENVHAVRALLALYTADSSGMNVKEDLGDRNNKDGMTPLESLESSMRSGREFMETLVGRWEGYSDEGLGCEWALRGAVGARLLGGVDTEDEYVKKRKWGCTCGMCAEGWLSPRMRFRLRVQAAQQYDMLRDDVDAFKSPRPVSYSDLMHSAFEYIPPAIRREICKTFYVGVYTIFDAIRLVPHPPHPPHPPQQDLHPITPPIPFPPIPFPSFFGPSWTSSTAPTGLLLPSSPSTSTSTSTSTPIIPFRSFFALLLNPRAVSFYLEKGGRVEYILDATLGMAREQSVLGDGTFEGAFGV</sequence>
<dbReference type="CDD" id="cd04301">
    <property type="entry name" value="NAT_SF"/>
    <property type="match status" value="1"/>
</dbReference>
<dbReference type="AlphaFoldDB" id="A0A9P5TIH3"/>
<dbReference type="Gene3D" id="1.25.40.20">
    <property type="entry name" value="Ankyrin repeat-containing domain"/>
    <property type="match status" value="1"/>
</dbReference>
<gene>
    <name evidence="3" type="ORF">CPB84DRAFT_1828452</name>
</gene>
<dbReference type="SUPFAM" id="SSF55729">
    <property type="entry name" value="Acyl-CoA N-acyltransferases (Nat)"/>
    <property type="match status" value="1"/>
</dbReference>
<dbReference type="InterPro" id="IPR000182">
    <property type="entry name" value="GNAT_dom"/>
</dbReference>
<evidence type="ECO:0000256" key="1">
    <source>
        <dbReference type="SAM" id="MobiDB-lite"/>
    </source>
</evidence>
<dbReference type="InterPro" id="IPR016181">
    <property type="entry name" value="Acyl_CoA_acyltransferase"/>
</dbReference>
<protein>
    <recommendedName>
        <fullName evidence="2">N-acetyltransferase domain-containing protein</fullName>
    </recommendedName>
</protein>
<dbReference type="InterPro" id="IPR036770">
    <property type="entry name" value="Ankyrin_rpt-contain_sf"/>
</dbReference>
<evidence type="ECO:0000313" key="4">
    <source>
        <dbReference type="Proteomes" id="UP000724874"/>
    </source>
</evidence>
<keyword evidence="4" id="KW-1185">Reference proteome</keyword>
<feature type="domain" description="N-acetyltransferase" evidence="2">
    <location>
        <begin position="44"/>
        <end position="211"/>
    </location>
</feature>
<evidence type="ECO:0000313" key="3">
    <source>
        <dbReference type="EMBL" id="KAF8879186.1"/>
    </source>
</evidence>
<proteinExistence type="predicted"/>
<dbReference type="Gene3D" id="3.40.630.30">
    <property type="match status" value="1"/>
</dbReference>
<organism evidence="3 4">
    <name type="scientific">Gymnopilus junonius</name>
    <name type="common">Spectacular rustgill mushroom</name>
    <name type="synonym">Gymnopilus spectabilis subsp. junonius</name>
    <dbReference type="NCBI Taxonomy" id="109634"/>
    <lineage>
        <taxon>Eukaryota</taxon>
        <taxon>Fungi</taxon>
        <taxon>Dikarya</taxon>
        <taxon>Basidiomycota</taxon>
        <taxon>Agaricomycotina</taxon>
        <taxon>Agaricomycetes</taxon>
        <taxon>Agaricomycetidae</taxon>
        <taxon>Agaricales</taxon>
        <taxon>Agaricineae</taxon>
        <taxon>Hymenogastraceae</taxon>
        <taxon>Gymnopilus</taxon>
    </lineage>
</organism>
<dbReference type="PROSITE" id="PS51186">
    <property type="entry name" value="GNAT"/>
    <property type="match status" value="1"/>
</dbReference>
<name>A0A9P5TIH3_GYMJU</name>
<feature type="region of interest" description="Disordered" evidence="1">
    <location>
        <begin position="201"/>
        <end position="229"/>
    </location>
</feature>
<accession>A0A9P5TIH3</accession>
<dbReference type="EMBL" id="JADNYJ010000151">
    <property type="protein sequence ID" value="KAF8879186.1"/>
    <property type="molecule type" value="Genomic_DNA"/>
</dbReference>
<dbReference type="OrthoDB" id="508139at2759"/>
<dbReference type="GO" id="GO:0016747">
    <property type="term" value="F:acyltransferase activity, transferring groups other than amino-acyl groups"/>
    <property type="evidence" value="ECO:0007669"/>
    <property type="project" value="InterPro"/>
</dbReference>
<dbReference type="SUPFAM" id="SSF48403">
    <property type="entry name" value="Ankyrin repeat"/>
    <property type="match status" value="1"/>
</dbReference>
<dbReference type="Pfam" id="PF13508">
    <property type="entry name" value="Acetyltransf_7"/>
    <property type="match status" value="1"/>
</dbReference>
<reference evidence="3" key="1">
    <citation type="submission" date="2020-11" db="EMBL/GenBank/DDBJ databases">
        <authorList>
            <consortium name="DOE Joint Genome Institute"/>
            <person name="Ahrendt S."/>
            <person name="Riley R."/>
            <person name="Andreopoulos W."/>
            <person name="LaButti K."/>
            <person name="Pangilinan J."/>
            <person name="Ruiz-duenas F.J."/>
            <person name="Barrasa J.M."/>
            <person name="Sanchez-Garcia M."/>
            <person name="Camarero S."/>
            <person name="Miyauchi S."/>
            <person name="Serrano A."/>
            <person name="Linde D."/>
            <person name="Babiker R."/>
            <person name="Drula E."/>
            <person name="Ayuso-Fernandez I."/>
            <person name="Pacheco R."/>
            <person name="Padilla G."/>
            <person name="Ferreira P."/>
            <person name="Barriuso J."/>
            <person name="Kellner H."/>
            <person name="Castanera R."/>
            <person name="Alfaro M."/>
            <person name="Ramirez L."/>
            <person name="Pisabarro A.G."/>
            <person name="Kuo A."/>
            <person name="Tritt A."/>
            <person name="Lipzen A."/>
            <person name="He G."/>
            <person name="Yan M."/>
            <person name="Ng V."/>
            <person name="Cullen D."/>
            <person name="Martin F."/>
            <person name="Rosso M.-N."/>
            <person name="Henrissat B."/>
            <person name="Hibbett D."/>
            <person name="Martinez A.T."/>
            <person name="Grigoriev I.V."/>
        </authorList>
    </citation>
    <scope>NUCLEOTIDE SEQUENCE</scope>
    <source>
        <strain evidence="3">AH 44721</strain>
    </source>
</reference>